<evidence type="ECO:0000313" key="3">
    <source>
        <dbReference type="Proteomes" id="UP000012174"/>
    </source>
</evidence>
<sequence>MSLKSSDEAPDVPIPTPQQNTQFHLAAVSISHPPSPWTIKKCTCEKQLPGKPAEQSQHIRLYYAEPSYYDHTPGCFLIKENRFSDAQGWYAPSDGLVADDAVAGSPITAIGWWDASDDGLGFKDPWERINHSYFDPSPKDDFDSELPKPEELVPPTPGWILTPLSGKASKAEDAVNSFPVVNPHPIAKISAVRTDKGEIYLFYQSSDLTIRALVSTPGKGWVHQESPAVCSGQVQAGTALAAVAGGWSEVRLFYITSQNTLGEVYERDGELPPYKVMRTTMLAAVAWNHATPFFQIRVYATGGKEVQEYSFSRNSGGWMPPEQLDSSAKTNDLAAALYPVSAVAAAMLGDGCSTKVYFHPRRFVAEWDSCTKRTFPSTLTTVSERFEARRQVEHETRVKIAEEEERKRREEEERKRREEEARKQREAEEEKRKQEKSRQTGLPALSGEDLRTKERLRATPVGVSVELKGTVLEKIMKVSNCKAGFRWMKTETGWQCAKKGHELTDEEFDAL</sequence>
<evidence type="ECO:0000313" key="2">
    <source>
        <dbReference type="EMBL" id="EMR61587.1"/>
    </source>
</evidence>
<proteinExistence type="predicted"/>
<dbReference type="EMBL" id="KB707584">
    <property type="protein sequence ID" value="EMR61587.1"/>
    <property type="molecule type" value="Genomic_DNA"/>
</dbReference>
<name>M7SBR0_EUTLA</name>
<dbReference type="SUPFAM" id="SSF89372">
    <property type="entry name" value="Fucose-specific lectin"/>
    <property type="match status" value="1"/>
</dbReference>
<dbReference type="Gene3D" id="2.120.10.70">
    <property type="entry name" value="Fucose-specific lectin"/>
    <property type="match status" value="1"/>
</dbReference>
<reference evidence="3" key="1">
    <citation type="journal article" date="2013" name="Genome Announc.">
        <title>Draft genome sequence of the grapevine dieback fungus Eutypa lata UCR-EL1.</title>
        <authorList>
            <person name="Blanco-Ulate B."/>
            <person name="Rolshausen P.E."/>
            <person name="Cantu D."/>
        </authorList>
    </citation>
    <scope>NUCLEOTIDE SEQUENCE [LARGE SCALE GENOMIC DNA]</scope>
    <source>
        <strain evidence="3">UCR-EL1</strain>
    </source>
</reference>
<dbReference type="Proteomes" id="UP000012174">
    <property type="component" value="Unassembled WGS sequence"/>
</dbReference>
<feature type="compositionally biased region" description="Basic and acidic residues" evidence="1">
    <location>
        <begin position="403"/>
        <end position="438"/>
    </location>
</feature>
<dbReference type="HOGENOM" id="CLU_533195_0_0_1"/>
<keyword evidence="3" id="KW-1185">Reference proteome</keyword>
<gene>
    <name evidence="2" type="ORF">UCREL1_11490</name>
</gene>
<dbReference type="OMA" id="PWERINH"/>
<dbReference type="AlphaFoldDB" id="M7SBR0"/>
<organism evidence="2 3">
    <name type="scientific">Eutypa lata (strain UCR-EL1)</name>
    <name type="common">Grapevine dieback disease fungus</name>
    <name type="synonym">Eutypa armeniacae</name>
    <dbReference type="NCBI Taxonomy" id="1287681"/>
    <lineage>
        <taxon>Eukaryota</taxon>
        <taxon>Fungi</taxon>
        <taxon>Dikarya</taxon>
        <taxon>Ascomycota</taxon>
        <taxon>Pezizomycotina</taxon>
        <taxon>Sordariomycetes</taxon>
        <taxon>Xylariomycetidae</taxon>
        <taxon>Xylariales</taxon>
        <taxon>Diatrypaceae</taxon>
        <taxon>Eutypa</taxon>
    </lineage>
</organism>
<dbReference type="OrthoDB" id="10031947at2759"/>
<evidence type="ECO:0008006" key="4">
    <source>
        <dbReference type="Google" id="ProtNLM"/>
    </source>
</evidence>
<evidence type="ECO:0000256" key="1">
    <source>
        <dbReference type="SAM" id="MobiDB-lite"/>
    </source>
</evidence>
<dbReference type="KEGG" id="ela:UCREL1_11490"/>
<feature type="region of interest" description="Disordered" evidence="1">
    <location>
        <begin position="403"/>
        <end position="453"/>
    </location>
</feature>
<protein>
    <recommendedName>
        <fullName evidence="4">Fucose-specific lectin</fullName>
    </recommendedName>
</protein>
<accession>M7SBR0</accession>